<evidence type="ECO:0000313" key="2">
    <source>
        <dbReference type="Proteomes" id="UP000092932"/>
    </source>
</evidence>
<dbReference type="RefSeq" id="WP_067678783.1">
    <property type="nucleotide sequence ID" value="NZ_CP016591.1"/>
</dbReference>
<gene>
    <name evidence="1" type="ORF">A6F68_01798</name>
</gene>
<name>A0A1B2ADZ0_9SPHN</name>
<evidence type="ECO:0008006" key="3">
    <source>
        <dbReference type="Google" id="ProtNLM"/>
    </source>
</evidence>
<proteinExistence type="predicted"/>
<dbReference type="OrthoDB" id="5523615at2"/>
<accession>A0A1B2ADZ0</accession>
<dbReference type="EMBL" id="CP016591">
    <property type="protein sequence ID" value="ANY20308.1"/>
    <property type="molecule type" value="Genomic_DNA"/>
</dbReference>
<dbReference type="Gene3D" id="1.25.40.10">
    <property type="entry name" value="Tetratricopeptide repeat domain"/>
    <property type="match status" value="1"/>
</dbReference>
<dbReference type="InterPro" id="IPR011990">
    <property type="entry name" value="TPR-like_helical_dom_sf"/>
</dbReference>
<sequence length="463" mass="51362">MTVFRFGETSDMAALAGAPGSGIGGFFIPRASGAVAFVPIKKDLRRERGFQTAYDTNLDLDPKATLMHEYVHYFMFQHADAPYPLWYSEGFAELFSNVQFNSDHFVIGEVPPWRSPALATIKVDLEKTFDPPAKPDRETTGRNYAHGWLIASHLNLKPERRGQIAKYLQAVAEGKAPMDAAKLAFGDLDKLTSELEAFRKGRAFLLKVPYAQKKVPDVAISELAADEAARMDMMIRAKRGVDEDEAKKLVATARALVQSYPNSAAVLLAATEAEFDARNFAEAESLADRVLAIDPTSVDAAIYRAQVDLMRSLDSPAKLAEARREFVAANNMRNDHAFPLYGYYMTHLLDESIAEVPDAAKAALQSAFAYAPFDQDVRRALIHMLLTEDRAAEAKIVGASYLAGNGGYACMLRKKFEAFEKGQKDSLLEEVKPEHPGIYRDEAARKAEREKTREEIKSYGCEV</sequence>
<protein>
    <recommendedName>
        <fullName evidence="3">Tetratricopeptide repeat protein</fullName>
    </recommendedName>
</protein>
<keyword evidence="2" id="KW-1185">Reference proteome</keyword>
<reference evidence="1 2" key="1">
    <citation type="submission" date="2016-07" db="EMBL/GenBank/DDBJ databases">
        <title>Complete genome sequence of Altererythrobacter dongtanensis KCTC 22672, a type strain with esterase isolated from tidal flat.</title>
        <authorList>
            <person name="Cheng H."/>
            <person name="Wu Y.-H."/>
            <person name="Zhou P."/>
            <person name="Huo Y.-Y."/>
            <person name="Wang C.-S."/>
            <person name="Xu X.-W."/>
        </authorList>
    </citation>
    <scope>NUCLEOTIDE SEQUENCE [LARGE SCALE GENOMIC DNA]</scope>
    <source>
        <strain evidence="1 2">KCTC 22672</strain>
    </source>
</reference>
<dbReference type="KEGG" id="ado:A6F68_01798"/>
<evidence type="ECO:0000313" key="1">
    <source>
        <dbReference type="EMBL" id="ANY20308.1"/>
    </source>
</evidence>
<organism evidence="1 2">
    <name type="scientific">Tsuneonella dongtanensis</name>
    <dbReference type="NCBI Taxonomy" id="692370"/>
    <lineage>
        <taxon>Bacteria</taxon>
        <taxon>Pseudomonadati</taxon>
        <taxon>Pseudomonadota</taxon>
        <taxon>Alphaproteobacteria</taxon>
        <taxon>Sphingomonadales</taxon>
        <taxon>Erythrobacteraceae</taxon>
        <taxon>Tsuneonella</taxon>
    </lineage>
</organism>
<dbReference type="STRING" id="692370.A6F68_01798"/>
<dbReference type="AlphaFoldDB" id="A0A1B2ADZ0"/>
<dbReference type="Proteomes" id="UP000092932">
    <property type="component" value="Chromosome"/>
</dbReference>